<proteinExistence type="predicted"/>
<reference evidence="4" key="1">
    <citation type="journal article" date="2019" name="Int. J. Syst. Evol. Microbiol.">
        <title>The Global Catalogue of Microorganisms (GCM) 10K type strain sequencing project: providing services to taxonomists for standard genome sequencing and annotation.</title>
        <authorList>
            <consortium name="The Broad Institute Genomics Platform"/>
            <consortium name="The Broad Institute Genome Sequencing Center for Infectious Disease"/>
            <person name="Wu L."/>
            <person name="Ma J."/>
        </authorList>
    </citation>
    <scope>NUCLEOTIDE SEQUENCE [LARGE SCALE GENOMIC DNA]</scope>
    <source>
        <strain evidence="4">JCM 17440</strain>
    </source>
</reference>
<gene>
    <name evidence="3" type="ORF">GCM10022254_65940</name>
</gene>
<dbReference type="PANTHER" id="PTHR40057:SF1">
    <property type="entry name" value="SLR1162 PROTEIN"/>
    <property type="match status" value="1"/>
</dbReference>
<keyword evidence="1" id="KW-0472">Membrane</keyword>
<evidence type="ECO:0000313" key="3">
    <source>
        <dbReference type="EMBL" id="GAA4240605.1"/>
    </source>
</evidence>
<sequence>MEETEETDGEPVTIVITWDVRPGRERDFEEWAEDLHRTASRYAGHQGATWLRAEGSRHRYYTVVNFADQESLDTWLGSRERADRIGRLHGIATEHHRDTTGLETWFSLPGESVPPPSKLKMIVVTFCAVYPISLLLNELVTPLTKQWPVPLKAVTFPVLVVPLLTLLVMPVLSRLLRRWLYPIGRAHRPAKPGR</sequence>
<evidence type="ECO:0000313" key="4">
    <source>
        <dbReference type="Proteomes" id="UP001501710"/>
    </source>
</evidence>
<evidence type="ECO:0000256" key="1">
    <source>
        <dbReference type="SAM" id="Phobius"/>
    </source>
</evidence>
<dbReference type="InterPro" id="IPR038762">
    <property type="entry name" value="ABM_predict"/>
</dbReference>
<keyword evidence="1" id="KW-1133">Transmembrane helix</keyword>
<dbReference type="RefSeq" id="WP_344905191.1">
    <property type="nucleotide sequence ID" value="NZ_BAABAS010000026.1"/>
</dbReference>
<organism evidence="3 4">
    <name type="scientific">Actinomadura meridiana</name>
    <dbReference type="NCBI Taxonomy" id="559626"/>
    <lineage>
        <taxon>Bacteria</taxon>
        <taxon>Bacillati</taxon>
        <taxon>Actinomycetota</taxon>
        <taxon>Actinomycetes</taxon>
        <taxon>Streptosporangiales</taxon>
        <taxon>Thermomonosporaceae</taxon>
        <taxon>Actinomadura</taxon>
    </lineage>
</organism>
<feature type="transmembrane region" description="Helical" evidence="1">
    <location>
        <begin position="119"/>
        <end position="136"/>
    </location>
</feature>
<dbReference type="PANTHER" id="PTHR40057">
    <property type="entry name" value="SLR1162 PROTEIN"/>
    <property type="match status" value="1"/>
</dbReference>
<dbReference type="InterPro" id="IPR011008">
    <property type="entry name" value="Dimeric_a/b-barrel"/>
</dbReference>
<feature type="domain" description="ABM" evidence="2">
    <location>
        <begin position="11"/>
        <end position="80"/>
    </location>
</feature>
<protein>
    <recommendedName>
        <fullName evidence="2">ABM domain-containing protein</fullName>
    </recommendedName>
</protein>
<dbReference type="SUPFAM" id="SSF54909">
    <property type="entry name" value="Dimeric alpha+beta barrel"/>
    <property type="match status" value="1"/>
</dbReference>
<keyword evidence="4" id="KW-1185">Reference proteome</keyword>
<dbReference type="EMBL" id="BAABAS010000026">
    <property type="protein sequence ID" value="GAA4240605.1"/>
    <property type="molecule type" value="Genomic_DNA"/>
</dbReference>
<comment type="caution">
    <text evidence="3">The sequence shown here is derived from an EMBL/GenBank/DDBJ whole genome shotgun (WGS) entry which is preliminary data.</text>
</comment>
<accession>A0ABP8CL58</accession>
<keyword evidence="1" id="KW-0812">Transmembrane</keyword>
<name>A0ABP8CL58_9ACTN</name>
<dbReference type="Gene3D" id="3.30.70.100">
    <property type="match status" value="1"/>
</dbReference>
<feature type="transmembrane region" description="Helical" evidence="1">
    <location>
        <begin position="156"/>
        <end position="176"/>
    </location>
</feature>
<evidence type="ECO:0000259" key="2">
    <source>
        <dbReference type="Pfam" id="PF03992"/>
    </source>
</evidence>
<dbReference type="Proteomes" id="UP001501710">
    <property type="component" value="Unassembled WGS sequence"/>
</dbReference>
<dbReference type="InterPro" id="IPR007138">
    <property type="entry name" value="ABM_dom"/>
</dbReference>
<dbReference type="Pfam" id="PF03992">
    <property type="entry name" value="ABM"/>
    <property type="match status" value="1"/>
</dbReference>